<reference evidence="2 3" key="1">
    <citation type="submission" date="2018-06" db="EMBL/GenBank/DDBJ databases">
        <title>Three novel Pseudomonas species isolated from symptomatic oak.</title>
        <authorList>
            <person name="Bueno-Gonzalez V."/>
            <person name="Brady C."/>
        </authorList>
    </citation>
    <scope>NUCLEOTIDE SEQUENCE [LARGE SCALE GENOMIC DNA]</scope>
    <source>
        <strain evidence="2 3">P6B</strain>
    </source>
</reference>
<accession>A0A4Q9QXJ1</accession>
<dbReference type="OrthoDB" id="6402776at2"/>
<dbReference type="EMBL" id="QJUL01000030">
    <property type="protein sequence ID" value="TBU88447.1"/>
    <property type="molecule type" value="Genomic_DNA"/>
</dbReference>
<comment type="caution">
    <text evidence="2">The sequence shown here is derived from an EMBL/GenBank/DDBJ whole genome shotgun (WGS) entry which is preliminary data.</text>
</comment>
<feature type="compositionally biased region" description="Low complexity" evidence="1">
    <location>
        <begin position="260"/>
        <end position="272"/>
    </location>
</feature>
<dbReference type="RefSeq" id="WP_131198684.1">
    <property type="nucleotide sequence ID" value="NZ_QJUL01000030.1"/>
</dbReference>
<evidence type="ECO:0000256" key="1">
    <source>
        <dbReference type="SAM" id="MobiDB-lite"/>
    </source>
</evidence>
<gene>
    <name evidence="2" type="ORF">DNK44_18285</name>
</gene>
<proteinExistence type="predicted"/>
<feature type="region of interest" description="Disordered" evidence="1">
    <location>
        <begin position="253"/>
        <end position="305"/>
    </location>
</feature>
<name>A0A4Q9QXJ1_9GAMM</name>
<evidence type="ECO:0000313" key="2">
    <source>
        <dbReference type="EMBL" id="TBU88447.1"/>
    </source>
</evidence>
<organism evidence="2 3">
    <name type="scientific">Phytopseudomonas dryadis</name>
    <dbReference type="NCBI Taxonomy" id="2487520"/>
    <lineage>
        <taxon>Bacteria</taxon>
        <taxon>Pseudomonadati</taxon>
        <taxon>Pseudomonadota</taxon>
        <taxon>Gammaproteobacteria</taxon>
        <taxon>Pseudomonadales</taxon>
        <taxon>Pseudomonadaceae</taxon>
        <taxon>Phytopseudomonas</taxon>
    </lineage>
</organism>
<evidence type="ECO:0000313" key="3">
    <source>
        <dbReference type="Proteomes" id="UP000293172"/>
    </source>
</evidence>
<protein>
    <recommendedName>
        <fullName evidence="4">DUF3577 domain-containing protein</fullName>
    </recommendedName>
</protein>
<sequence length="305" mass="33121">MNTTSTNKRYFDLFTFGIGRLQRVRKVPVPGGKPYLACTVAALVGPATNPVIRHLDVNVLGNGAKDFVKEYLGVDDSGQRPMLRFTIGDVWARAFIKDGNDQEGEPEAVVKGRLLTVRPVDEAELATIEEFELITKGIGYVKRVKARNPRDSAPSLSCTIAALVGRIELDEDEKREYRYFDTIVARPETQQLVRDYIQPAGPKQKVFVAFKLNDLWANPYFRTRGDHAGELGASLGATLAHLGPIKVDGKQVYPAAEQQPATEDAPATADTGDTNDDGDAPSGAPTQGEPDSKAQDLEAPLAVSA</sequence>
<evidence type="ECO:0008006" key="4">
    <source>
        <dbReference type="Google" id="ProtNLM"/>
    </source>
</evidence>
<dbReference type="InterPro" id="IPR021960">
    <property type="entry name" value="DUF3577"/>
</dbReference>
<dbReference type="AlphaFoldDB" id="A0A4Q9QXJ1"/>
<dbReference type="Proteomes" id="UP000293172">
    <property type="component" value="Unassembled WGS sequence"/>
</dbReference>
<dbReference type="Pfam" id="PF12101">
    <property type="entry name" value="DUF3577"/>
    <property type="match status" value="2"/>
</dbReference>